<dbReference type="GO" id="GO:0046872">
    <property type="term" value="F:metal ion binding"/>
    <property type="evidence" value="ECO:0007669"/>
    <property type="project" value="UniProtKB-KW"/>
</dbReference>
<dbReference type="GO" id="GO:0008738">
    <property type="term" value="F:L-fuculose-phosphate aldolase activity"/>
    <property type="evidence" value="ECO:0007669"/>
    <property type="project" value="UniProtKB-EC"/>
</dbReference>
<dbReference type="GO" id="GO:0019323">
    <property type="term" value="P:pentose catabolic process"/>
    <property type="evidence" value="ECO:0007669"/>
    <property type="project" value="TreeGrafter"/>
</dbReference>
<evidence type="ECO:0000256" key="1">
    <source>
        <dbReference type="ARBA" id="ARBA00022723"/>
    </source>
</evidence>
<dbReference type="PANTHER" id="PTHR22789">
    <property type="entry name" value="FUCULOSE PHOSPHATE ALDOLASE"/>
    <property type="match status" value="1"/>
</dbReference>
<dbReference type="SUPFAM" id="SSF53639">
    <property type="entry name" value="AraD/HMP-PK domain-like"/>
    <property type="match status" value="1"/>
</dbReference>
<dbReference type="InterPro" id="IPR050197">
    <property type="entry name" value="Aldolase_class_II_sugar_metab"/>
</dbReference>
<dbReference type="PANTHER" id="PTHR22789:SF0">
    <property type="entry name" value="3-OXO-TETRONATE 4-PHOSPHATE DECARBOXYLASE-RELATED"/>
    <property type="match status" value="1"/>
</dbReference>
<evidence type="ECO:0000313" key="4">
    <source>
        <dbReference type="EMBL" id="MBO8463591.1"/>
    </source>
</evidence>
<keyword evidence="2 4" id="KW-0456">Lyase</keyword>
<organism evidence="4 5">
    <name type="scientific">Candidatus Scybalomonas excrementavium</name>
    <dbReference type="NCBI Taxonomy" id="2840943"/>
    <lineage>
        <taxon>Bacteria</taxon>
        <taxon>Bacillati</taxon>
        <taxon>Bacillota</taxon>
        <taxon>Clostridia</taxon>
        <taxon>Lachnospirales</taxon>
        <taxon>Lachnospiraceae</taxon>
        <taxon>Lachnospiraceae incertae sedis</taxon>
        <taxon>Candidatus Scybalomonas</taxon>
    </lineage>
</organism>
<dbReference type="EMBL" id="JADIML010000181">
    <property type="protein sequence ID" value="MBO8463591.1"/>
    <property type="molecule type" value="Genomic_DNA"/>
</dbReference>
<evidence type="ECO:0000313" key="5">
    <source>
        <dbReference type="Proteomes" id="UP000823618"/>
    </source>
</evidence>
<dbReference type="NCBIfam" id="NF005302">
    <property type="entry name" value="PRK06833.1"/>
    <property type="match status" value="1"/>
</dbReference>
<reference evidence="4" key="2">
    <citation type="journal article" date="2021" name="PeerJ">
        <title>Extensive microbial diversity within the chicken gut microbiome revealed by metagenomics and culture.</title>
        <authorList>
            <person name="Gilroy R."/>
            <person name="Ravi A."/>
            <person name="Getino M."/>
            <person name="Pursley I."/>
            <person name="Horton D.L."/>
            <person name="Alikhan N.F."/>
            <person name="Baker D."/>
            <person name="Gharbi K."/>
            <person name="Hall N."/>
            <person name="Watson M."/>
            <person name="Adriaenssens E.M."/>
            <person name="Foster-Nyarko E."/>
            <person name="Jarju S."/>
            <person name="Secka A."/>
            <person name="Antonio M."/>
            <person name="Oren A."/>
            <person name="Chaudhuri R.R."/>
            <person name="La Ragione R."/>
            <person name="Hildebrand F."/>
            <person name="Pallen M.J."/>
        </authorList>
    </citation>
    <scope>NUCLEOTIDE SEQUENCE</scope>
    <source>
        <strain evidence="4">E3-2379</strain>
    </source>
</reference>
<name>A0A9D9N7S9_9FIRM</name>
<protein>
    <submittedName>
        <fullName evidence="4">L-fuculose-phosphate aldolase</fullName>
        <ecNumber evidence="4">4.1.2.17</ecNumber>
    </submittedName>
</protein>
<evidence type="ECO:0000256" key="2">
    <source>
        <dbReference type="ARBA" id="ARBA00023239"/>
    </source>
</evidence>
<feature type="domain" description="Class II aldolase/adducin N-terminal" evidence="3">
    <location>
        <begin position="8"/>
        <end position="186"/>
    </location>
</feature>
<gene>
    <name evidence="4" type="ORF">IAC13_06645</name>
</gene>
<dbReference type="GO" id="GO:0005829">
    <property type="term" value="C:cytosol"/>
    <property type="evidence" value="ECO:0007669"/>
    <property type="project" value="TreeGrafter"/>
</dbReference>
<dbReference type="Gene3D" id="3.40.225.10">
    <property type="entry name" value="Class II aldolase/adducin N-terminal domain"/>
    <property type="match status" value="1"/>
</dbReference>
<reference evidence="4" key="1">
    <citation type="submission" date="2020-10" db="EMBL/GenBank/DDBJ databases">
        <authorList>
            <person name="Gilroy R."/>
        </authorList>
    </citation>
    <scope>NUCLEOTIDE SEQUENCE</scope>
    <source>
        <strain evidence="4">E3-2379</strain>
    </source>
</reference>
<dbReference type="InterPro" id="IPR001303">
    <property type="entry name" value="Aldolase_II/adducin_N"/>
</dbReference>
<dbReference type="AlphaFoldDB" id="A0A9D9N7S9"/>
<sequence length="219" mass="24835">MFTQAQKKEVIKYGKKLVDYNLTSGTGGNISLYDPKDKEILITPSGFDFYEMTEEDLVIIDLEGNVLEAKSGQKPSSEWMMHGVFYKNREDLQAIIHAHTVYGTVLSCLREPLKPTHYMVAVAGEDIRVAEYATFGTEQLSRNAYEAMRDRKAVILANHGILGGEINLDKAFNVIEEVEYCSKIYCIAKSVGDPVILDRDEMEVMKHKFQNYGKNVKKH</sequence>
<comment type="caution">
    <text evidence="4">The sequence shown here is derived from an EMBL/GenBank/DDBJ whole genome shotgun (WGS) entry which is preliminary data.</text>
</comment>
<proteinExistence type="predicted"/>
<dbReference type="SMART" id="SM01007">
    <property type="entry name" value="Aldolase_II"/>
    <property type="match status" value="1"/>
</dbReference>
<dbReference type="Pfam" id="PF00596">
    <property type="entry name" value="Aldolase_II"/>
    <property type="match status" value="1"/>
</dbReference>
<accession>A0A9D9N7S9</accession>
<keyword evidence="1" id="KW-0479">Metal-binding</keyword>
<evidence type="ECO:0000259" key="3">
    <source>
        <dbReference type="SMART" id="SM01007"/>
    </source>
</evidence>
<dbReference type="InterPro" id="IPR036409">
    <property type="entry name" value="Aldolase_II/adducin_N_sf"/>
</dbReference>
<dbReference type="Proteomes" id="UP000823618">
    <property type="component" value="Unassembled WGS sequence"/>
</dbReference>
<dbReference type="EC" id="4.1.2.17" evidence="4"/>